<keyword evidence="3" id="KW-0804">Transcription</keyword>
<dbReference type="SMART" id="SM00346">
    <property type="entry name" value="HTH_ICLR"/>
    <property type="match status" value="1"/>
</dbReference>
<evidence type="ECO:0000313" key="7">
    <source>
        <dbReference type="Proteomes" id="UP001254813"/>
    </source>
</evidence>
<keyword evidence="2" id="KW-0238">DNA-binding</keyword>
<evidence type="ECO:0000313" key="6">
    <source>
        <dbReference type="EMBL" id="MDS0295551.1"/>
    </source>
</evidence>
<dbReference type="EMBL" id="JAMQOQ010000004">
    <property type="protein sequence ID" value="MDS0295551.1"/>
    <property type="molecule type" value="Genomic_DNA"/>
</dbReference>
<comment type="caution">
    <text evidence="6">The sequence shown here is derived from an EMBL/GenBank/DDBJ whole genome shotgun (WGS) entry which is preliminary data.</text>
</comment>
<dbReference type="InterPro" id="IPR029016">
    <property type="entry name" value="GAF-like_dom_sf"/>
</dbReference>
<feature type="domain" description="HTH iclR-type" evidence="4">
    <location>
        <begin position="7"/>
        <end position="66"/>
    </location>
</feature>
<name>A0ABU2G4Y0_9EURY</name>
<dbReference type="Pfam" id="PF01614">
    <property type="entry name" value="IclR_C"/>
    <property type="match status" value="1"/>
</dbReference>
<dbReference type="PANTHER" id="PTHR30136">
    <property type="entry name" value="HELIX-TURN-HELIX TRANSCRIPTIONAL REGULATOR, ICLR FAMILY"/>
    <property type="match status" value="1"/>
</dbReference>
<dbReference type="Gene3D" id="3.30.450.40">
    <property type="match status" value="1"/>
</dbReference>
<dbReference type="InterPro" id="IPR005471">
    <property type="entry name" value="Tscrpt_reg_IclR_N"/>
</dbReference>
<dbReference type="InterPro" id="IPR036388">
    <property type="entry name" value="WH-like_DNA-bd_sf"/>
</dbReference>
<dbReference type="Pfam" id="PF09339">
    <property type="entry name" value="HTH_IclR"/>
    <property type="match status" value="1"/>
</dbReference>
<dbReference type="InterPro" id="IPR036390">
    <property type="entry name" value="WH_DNA-bd_sf"/>
</dbReference>
<dbReference type="PANTHER" id="PTHR30136:SF35">
    <property type="entry name" value="HTH-TYPE TRANSCRIPTIONAL REGULATOR RV1719"/>
    <property type="match status" value="1"/>
</dbReference>
<dbReference type="Proteomes" id="UP001254813">
    <property type="component" value="Unassembled WGS sequence"/>
</dbReference>
<evidence type="ECO:0000256" key="3">
    <source>
        <dbReference type="ARBA" id="ARBA00023163"/>
    </source>
</evidence>
<reference evidence="6 7" key="1">
    <citation type="submission" date="2022-06" db="EMBL/GenBank/DDBJ databases">
        <title>Halogeometricum sp. a new haloarchaeum isolate from saline soil.</title>
        <authorList>
            <person name="Strakova D."/>
            <person name="Galisteo C."/>
            <person name="Sanchez-Porro C."/>
            <person name="Ventosa A."/>
        </authorList>
    </citation>
    <scope>NUCLEOTIDE SEQUENCE [LARGE SCALE GENOMIC DNA]</scope>
    <source>
        <strain evidence="7">S3BR25-2</strain>
    </source>
</reference>
<dbReference type="SUPFAM" id="SSF46785">
    <property type="entry name" value="Winged helix' DNA-binding domain"/>
    <property type="match status" value="1"/>
</dbReference>
<dbReference type="PROSITE" id="PS51077">
    <property type="entry name" value="HTH_ICLR"/>
    <property type="match status" value="1"/>
</dbReference>
<keyword evidence="1" id="KW-0805">Transcription regulation</keyword>
<dbReference type="Gene3D" id="1.10.10.10">
    <property type="entry name" value="Winged helix-like DNA-binding domain superfamily/Winged helix DNA-binding domain"/>
    <property type="match status" value="1"/>
</dbReference>
<organism evidence="6 7">
    <name type="scientific">Halogeometricum luteum</name>
    <dbReference type="NCBI Taxonomy" id="2950537"/>
    <lineage>
        <taxon>Archaea</taxon>
        <taxon>Methanobacteriati</taxon>
        <taxon>Methanobacteriota</taxon>
        <taxon>Stenosarchaea group</taxon>
        <taxon>Halobacteria</taxon>
        <taxon>Halobacteriales</taxon>
        <taxon>Haloferacaceae</taxon>
        <taxon>Halogeometricum</taxon>
    </lineage>
</organism>
<evidence type="ECO:0000256" key="1">
    <source>
        <dbReference type="ARBA" id="ARBA00023015"/>
    </source>
</evidence>
<sequence>MTMKDRVSTTEKSLEVVFALQRLRGATLAELAAELDAPKSTVHRHLSTLAEHSFVRTDDGRYEVGFRFLELAEYARTQRESYELAEATVGQLAEETQERAQFVVEEHGRGVYLYVETSEHAVQTGHSVGKRIRLHSTAAGKVILAHLPDGRVDDILDAQGLTPETDATITDRAVLDEELAEIAEQGYAFNREENIKGLCAAAAPVTDDDDELIGVLSVSGPSNRMKGEWFTSKIPDLILGSANELELRIAYA</sequence>
<dbReference type="InterPro" id="IPR014757">
    <property type="entry name" value="Tscrpt_reg_IclR_C"/>
</dbReference>
<feature type="domain" description="IclR-ED" evidence="5">
    <location>
        <begin position="67"/>
        <end position="251"/>
    </location>
</feature>
<evidence type="ECO:0000259" key="5">
    <source>
        <dbReference type="PROSITE" id="PS51078"/>
    </source>
</evidence>
<gene>
    <name evidence="6" type="ORF">NDI79_15365</name>
</gene>
<dbReference type="InterPro" id="IPR050707">
    <property type="entry name" value="HTH_MetabolicPath_Reg"/>
</dbReference>
<accession>A0ABU2G4Y0</accession>
<dbReference type="InterPro" id="IPR011991">
    <property type="entry name" value="ArsR-like_HTH"/>
</dbReference>
<protein>
    <submittedName>
        <fullName evidence="6">IclR family transcriptional regulator</fullName>
    </submittedName>
</protein>
<proteinExistence type="predicted"/>
<dbReference type="CDD" id="cd00090">
    <property type="entry name" value="HTH_ARSR"/>
    <property type="match status" value="1"/>
</dbReference>
<evidence type="ECO:0000256" key="2">
    <source>
        <dbReference type="ARBA" id="ARBA00023125"/>
    </source>
</evidence>
<keyword evidence="7" id="KW-1185">Reference proteome</keyword>
<dbReference type="RefSeq" id="WP_310929477.1">
    <property type="nucleotide sequence ID" value="NZ_JAMQOQ010000004.1"/>
</dbReference>
<dbReference type="PROSITE" id="PS51078">
    <property type="entry name" value="ICLR_ED"/>
    <property type="match status" value="1"/>
</dbReference>
<evidence type="ECO:0000259" key="4">
    <source>
        <dbReference type="PROSITE" id="PS51077"/>
    </source>
</evidence>
<dbReference type="SUPFAM" id="SSF55781">
    <property type="entry name" value="GAF domain-like"/>
    <property type="match status" value="1"/>
</dbReference>